<evidence type="ECO:0000313" key="3">
    <source>
        <dbReference type="Proteomes" id="UP000006174"/>
    </source>
</evidence>
<feature type="region of interest" description="Disordered" evidence="1">
    <location>
        <begin position="74"/>
        <end position="95"/>
    </location>
</feature>
<dbReference type="Proteomes" id="UP000006174">
    <property type="component" value="Unassembled WGS sequence"/>
</dbReference>
<dbReference type="OrthoDB" id="10388534at2759"/>
<dbReference type="HOGENOM" id="CLU_2028457_0_0_1"/>
<organism evidence="2 3">
    <name type="scientific">Ustilago hordei</name>
    <name type="common">Barley covered smut fungus</name>
    <dbReference type="NCBI Taxonomy" id="120017"/>
    <lineage>
        <taxon>Eukaryota</taxon>
        <taxon>Fungi</taxon>
        <taxon>Dikarya</taxon>
        <taxon>Basidiomycota</taxon>
        <taxon>Ustilaginomycotina</taxon>
        <taxon>Ustilaginomycetes</taxon>
        <taxon>Ustilaginales</taxon>
        <taxon>Ustilaginaceae</taxon>
        <taxon>Ustilago</taxon>
    </lineage>
</organism>
<feature type="compositionally biased region" description="Polar residues" evidence="1">
    <location>
        <begin position="75"/>
        <end position="89"/>
    </location>
</feature>
<evidence type="ECO:0000256" key="1">
    <source>
        <dbReference type="SAM" id="MobiDB-lite"/>
    </source>
</evidence>
<evidence type="ECO:0000313" key="2">
    <source>
        <dbReference type="EMBL" id="CCF52546.1"/>
    </source>
</evidence>
<gene>
    <name evidence="2" type="ORF">UHOR_04656</name>
</gene>
<keyword evidence="3" id="KW-1185">Reference proteome</keyword>
<proteinExistence type="predicted"/>
<reference evidence="2 3" key="1">
    <citation type="journal article" date="2012" name="Plant Cell">
        <title>Genome comparison of barley and maize smut fungi reveals targeted loss of RNA silencing components and species-specific presence of transposable elements.</title>
        <authorList>
            <person name="Laurie J.D."/>
            <person name="Ali S."/>
            <person name="Linning R."/>
            <person name="Mannhaupt G."/>
            <person name="Wong P."/>
            <person name="Gueldener U."/>
            <person name="Muensterkoetter M."/>
            <person name="Moore R."/>
            <person name="Kahmann R."/>
            <person name="Bakkeren G."/>
            <person name="Schirawski J."/>
        </authorList>
    </citation>
    <scope>NUCLEOTIDE SEQUENCE [LARGE SCALE GENOMIC DNA]</scope>
    <source>
        <strain evidence="3">Uh4875-4</strain>
    </source>
</reference>
<dbReference type="EMBL" id="CAGI01000175">
    <property type="protein sequence ID" value="CCF52546.1"/>
    <property type="molecule type" value="Genomic_DNA"/>
</dbReference>
<dbReference type="AlphaFoldDB" id="I2G053"/>
<comment type="caution">
    <text evidence="2">The sequence shown here is derived from an EMBL/GenBank/DDBJ whole genome shotgun (WGS) entry which is preliminary data.</text>
</comment>
<accession>I2G053</accession>
<sequence>MSNARSWPIAIAGKRVQDPSRIVSPPLNMPRYRTIRRLTSLDPDRDIPLALQPFTLVQLSSLAYTDLRAILDSARPNSQSRSGLPSSVAPSLRRPAAPIRRFAPLERSLLERRAVSPSVDDA</sequence>
<protein>
    <submittedName>
        <fullName evidence="2">Uncharacterized protein</fullName>
    </submittedName>
</protein>
<name>I2G053_USTHO</name>